<keyword evidence="1" id="KW-0472">Membrane</keyword>
<protein>
    <submittedName>
        <fullName evidence="3">VanZ family protein</fullName>
    </submittedName>
</protein>
<dbReference type="RefSeq" id="WP_114126173.1">
    <property type="nucleotide sequence ID" value="NZ_QOUI01000004.1"/>
</dbReference>
<dbReference type="Pfam" id="PF04892">
    <property type="entry name" value="VanZ"/>
    <property type="match status" value="1"/>
</dbReference>
<feature type="transmembrane region" description="Helical" evidence="1">
    <location>
        <begin position="67"/>
        <end position="85"/>
    </location>
</feature>
<evidence type="ECO:0000313" key="4">
    <source>
        <dbReference type="Proteomes" id="UP000252770"/>
    </source>
</evidence>
<organism evidence="3 4">
    <name type="scientific">Desertihabitans brevis</name>
    <dbReference type="NCBI Taxonomy" id="2268447"/>
    <lineage>
        <taxon>Bacteria</taxon>
        <taxon>Bacillati</taxon>
        <taxon>Actinomycetota</taxon>
        <taxon>Actinomycetes</taxon>
        <taxon>Propionibacteriales</taxon>
        <taxon>Propionibacteriaceae</taxon>
        <taxon>Desertihabitans</taxon>
    </lineage>
</organism>
<evidence type="ECO:0000259" key="2">
    <source>
        <dbReference type="Pfam" id="PF04892"/>
    </source>
</evidence>
<proteinExistence type="predicted"/>
<gene>
    <name evidence="3" type="ORF">DT076_08235</name>
</gene>
<dbReference type="AlphaFoldDB" id="A0A367YW73"/>
<feature type="transmembrane region" description="Helical" evidence="1">
    <location>
        <begin position="12"/>
        <end position="35"/>
    </location>
</feature>
<keyword evidence="4" id="KW-1185">Reference proteome</keyword>
<feature type="domain" description="VanZ-like" evidence="2">
    <location>
        <begin position="24"/>
        <end position="138"/>
    </location>
</feature>
<name>A0A367YW73_9ACTN</name>
<evidence type="ECO:0000313" key="3">
    <source>
        <dbReference type="EMBL" id="RCK69987.1"/>
    </source>
</evidence>
<keyword evidence="1" id="KW-1133">Transmembrane helix</keyword>
<keyword evidence="1" id="KW-0812">Transmembrane</keyword>
<feature type="transmembrane region" description="Helical" evidence="1">
    <location>
        <begin position="92"/>
        <end position="112"/>
    </location>
</feature>
<accession>A0A367YW73</accession>
<dbReference type="EMBL" id="QOUI01000004">
    <property type="protein sequence ID" value="RCK69987.1"/>
    <property type="molecule type" value="Genomic_DNA"/>
</dbReference>
<sequence>MSTDTRQTATVPTGASVPFAVAGLLYLALIGYITLGPVPWQMVTNEGSGGVLSLATWLDPVTWTTGGPLEFVANILLFVPVGMLLRRAFPRLPAVGAVAVGMVLTLSIEVLQIPLDRVSDPRDLVANTAGAVLGTVLTLGRRGAPARSDAPAAVAPRRS</sequence>
<reference evidence="3 4" key="1">
    <citation type="submission" date="2018-07" db="EMBL/GenBank/DDBJ databases">
        <title>Desertimonas flava gen. nov. sp. nov.</title>
        <authorList>
            <person name="Liu S."/>
        </authorList>
    </citation>
    <scope>NUCLEOTIDE SEQUENCE [LARGE SCALE GENOMIC DNA]</scope>
    <source>
        <strain evidence="3 4">16Sb5-5</strain>
    </source>
</reference>
<evidence type="ECO:0000256" key="1">
    <source>
        <dbReference type="SAM" id="Phobius"/>
    </source>
</evidence>
<dbReference type="InterPro" id="IPR006976">
    <property type="entry name" value="VanZ-like"/>
</dbReference>
<dbReference type="Proteomes" id="UP000252770">
    <property type="component" value="Unassembled WGS sequence"/>
</dbReference>
<comment type="caution">
    <text evidence="3">The sequence shown here is derived from an EMBL/GenBank/DDBJ whole genome shotgun (WGS) entry which is preliminary data.</text>
</comment>